<dbReference type="Proteomes" id="UP000239649">
    <property type="component" value="Unassembled WGS sequence"/>
</dbReference>
<evidence type="ECO:0000313" key="3">
    <source>
        <dbReference type="Proteomes" id="UP000239649"/>
    </source>
</evidence>
<name>A0A2P6V924_9CHLO</name>
<proteinExistence type="predicted"/>
<gene>
    <name evidence="2" type="ORF">C2E20_6063</name>
</gene>
<evidence type="ECO:0000313" key="2">
    <source>
        <dbReference type="EMBL" id="PSC70597.1"/>
    </source>
</evidence>
<keyword evidence="2" id="KW-0675">Receptor</keyword>
<dbReference type="EMBL" id="LHPF02000019">
    <property type="protein sequence ID" value="PSC70597.1"/>
    <property type="molecule type" value="Genomic_DNA"/>
</dbReference>
<accession>A0A2P6V924</accession>
<dbReference type="AlphaFoldDB" id="A0A2P6V924"/>
<organism evidence="2 3">
    <name type="scientific">Micractinium conductrix</name>
    <dbReference type="NCBI Taxonomy" id="554055"/>
    <lineage>
        <taxon>Eukaryota</taxon>
        <taxon>Viridiplantae</taxon>
        <taxon>Chlorophyta</taxon>
        <taxon>core chlorophytes</taxon>
        <taxon>Trebouxiophyceae</taxon>
        <taxon>Chlorellales</taxon>
        <taxon>Chlorellaceae</taxon>
        <taxon>Chlorella clade</taxon>
        <taxon>Micractinium</taxon>
    </lineage>
</organism>
<evidence type="ECO:0000313" key="1">
    <source>
        <dbReference type="EMBL" id="PSC70596.1"/>
    </source>
</evidence>
<sequence length="267" mass="28563">MASKAILPRRRRRALLFGTLGLGLLGLCLTRVQGLLPLQCSGQGGASTQQHAPASVAQHAPASTSAPDKLLVVVIAAGDKPVYSVQRGLWRLIRERVRAAGVHIYLVGLEPNITQPVAADDGALLFPGVNSLIPGVLEATLADKPTQDYVAAAIGHRKNVTFPGGNGFVMSADVARLLVAQQGSLAWREEFDDFVVGKLLQENGIGVAETLPRIEVKVDLKGQLPSSHDDGSTLEWRIKSPNGFQDAAYWASLFLFWYGPRTDLAAV</sequence>
<comment type="caution">
    <text evidence="2">The sequence shown here is derived from an EMBL/GenBank/DDBJ whole genome shotgun (WGS) entry which is preliminary data.</text>
</comment>
<reference evidence="2 3" key="1">
    <citation type="journal article" date="2018" name="Plant J.">
        <title>Genome sequences of Chlorella sorokiniana UTEX 1602 and Micractinium conductrix SAG 241.80: implications to maltose excretion by a green alga.</title>
        <authorList>
            <person name="Arriola M.B."/>
            <person name="Velmurugan N."/>
            <person name="Zhang Y."/>
            <person name="Plunkett M.H."/>
            <person name="Hondzo H."/>
            <person name="Barney B.M."/>
        </authorList>
    </citation>
    <scope>NUCLEOTIDE SEQUENCE [LARGE SCALE GENOMIC DNA]</scope>
    <source>
        <strain evidence="2 3">SAG 241.80</strain>
    </source>
</reference>
<protein>
    <submittedName>
        <fullName evidence="1">Anthrax toxin receptor 1 isoform A</fullName>
    </submittedName>
    <submittedName>
        <fullName evidence="2">Anthrax toxin receptor 1 isoform B</fullName>
    </submittedName>
</protein>
<reference evidence="2" key="2">
    <citation type="submission" date="2018-02" db="EMBL/GenBank/DDBJ databases">
        <authorList>
            <person name="Cohen D.B."/>
            <person name="Kent A.D."/>
        </authorList>
    </citation>
    <scope>NUCLEOTIDE SEQUENCE</scope>
    <source>
        <strain evidence="2">SAG 241.80</strain>
    </source>
</reference>
<dbReference type="EMBL" id="LHPF02000019">
    <property type="protein sequence ID" value="PSC70596.1"/>
    <property type="molecule type" value="Genomic_DNA"/>
</dbReference>
<keyword evidence="3" id="KW-1185">Reference proteome</keyword>